<feature type="non-terminal residue" evidence="2">
    <location>
        <position position="124"/>
    </location>
</feature>
<keyword evidence="3" id="KW-1185">Reference proteome</keyword>
<dbReference type="Proteomes" id="UP001341840">
    <property type="component" value="Unassembled WGS sequence"/>
</dbReference>
<proteinExistence type="predicted"/>
<feature type="region of interest" description="Disordered" evidence="1">
    <location>
        <begin position="1"/>
        <end position="39"/>
    </location>
</feature>
<evidence type="ECO:0000256" key="1">
    <source>
        <dbReference type="SAM" id="MobiDB-lite"/>
    </source>
</evidence>
<evidence type="ECO:0000313" key="2">
    <source>
        <dbReference type="EMBL" id="MED6153703.1"/>
    </source>
</evidence>
<reference evidence="2 3" key="1">
    <citation type="journal article" date="2023" name="Plants (Basel)">
        <title>Bridging the Gap: Combining Genomics and Transcriptomics Approaches to Understand Stylosanthes scabra, an Orphan Legume from the Brazilian Caatinga.</title>
        <authorList>
            <person name="Ferreira-Neto J.R.C."/>
            <person name="da Silva M.D."/>
            <person name="Binneck E."/>
            <person name="de Melo N.F."/>
            <person name="da Silva R.H."/>
            <person name="de Melo A.L.T.M."/>
            <person name="Pandolfi V."/>
            <person name="Bustamante F.O."/>
            <person name="Brasileiro-Vidal A.C."/>
            <person name="Benko-Iseppon A.M."/>
        </authorList>
    </citation>
    <scope>NUCLEOTIDE SEQUENCE [LARGE SCALE GENOMIC DNA]</scope>
    <source>
        <tissue evidence="2">Leaves</tissue>
    </source>
</reference>
<evidence type="ECO:0000313" key="3">
    <source>
        <dbReference type="Proteomes" id="UP001341840"/>
    </source>
</evidence>
<comment type="caution">
    <text evidence="2">The sequence shown here is derived from an EMBL/GenBank/DDBJ whole genome shotgun (WGS) entry which is preliminary data.</text>
</comment>
<gene>
    <name evidence="2" type="ORF">PIB30_104656</name>
</gene>
<name>A0ABU6U1C7_9FABA</name>
<protein>
    <submittedName>
        <fullName evidence="2">Uncharacterized protein</fullName>
    </submittedName>
</protein>
<accession>A0ABU6U1C7</accession>
<organism evidence="2 3">
    <name type="scientific">Stylosanthes scabra</name>
    <dbReference type="NCBI Taxonomy" id="79078"/>
    <lineage>
        <taxon>Eukaryota</taxon>
        <taxon>Viridiplantae</taxon>
        <taxon>Streptophyta</taxon>
        <taxon>Embryophyta</taxon>
        <taxon>Tracheophyta</taxon>
        <taxon>Spermatophyta</taxon>
        <taxon>Magnoliopsida</taxon>
        <taxon>eudicotyledons</taxon>
        <taxon>Gunneridae</taxon>
        <taxon>Pentapetalae</taxon>
        <taxon>rosids</taxon>
        <taxon>fabids</taxon>
        <taxon>Fabales</taxon>
        <taxon>Fabaceae</taxon>
        <taxon>Papilionoideae</taxon>
        <taxon>50 kb inversion clade</taxon>
        <taxon>dalbergioids sensu lato</taxon>
        <taxon>Dalbergieae</taxon>
        <taxon>Pterocarpus clade</taxon>
        <taxon>Stylosanthes</taxon>
    </lineage>
</organism>
<sequence length="124" mass="13742">MNILFLLQPPLEKESDGGSSSSRRSASGGRGERSSSEIQGFFTAKVGHERDGNEGIGGGERRLFGAMSFGIQENNVVLTLGSWDAHLAALWARVLRWCSHQQFPLFFEWPKQQSEGHGFPLYDT</sequence>
<feature type="compositionally biased region" description="Low complexity" evidence="1">
    <location>
        <begin position="17"/>
        <end position="27"/>
    </location>
</feature>
<dbReference type="EMBL" id="JASCZI010094279">
    <property type="protein sequence ID" value="MED6153703.1"/>
    <property type="molecule type" value="Genomic_DNA"/>
</dbReference>